<dbReference type="InterPro" id="IPR010730">
    <property type="entry name" value="HET"/>
</dbReference>
<dbReference type="OrthoDB" id="3563405at2759"/>
<protein>
    <submittedName>
        <fullName evidence="2">Unplaced genomic scaffold SPHSTscaffold_218, whole genome shotgun sequence</fullName>
    </submittedName>
</protein>
<evidence type="ECO:0000313" key="2">
    <source>
        <dbReference type="EMBL" id="KIJ28960.1"/>
    </source>
</evidence>
<dbReference type="Proteomes" id="UP000054279">
    <property type="component" value="Unassembled WGS sequence"/>
</dbReference>
<dbReference type="PANTHER" id="PTHR33112">
    <property type="entry name" value="DOMAIN PROTEIN, PUTATIVE-RELATED"/>
    <property type="match status" value="1"/>
</dbReference>
<feature type="non-terminal residue" evidence="2">
    <location>
        <position position="1"/>
    </location>
</feature>
<gene>
    <name evidence="2" type="ORF">M422DRAFT_189093</name>
</gene>
<keyword evidence="3" id="KW-1185">Reference proteome</keyword>
<dbReference type="Pfam" id="PF06985">
    <property type="entry name" value="HET"/>
    <property type="match status" value="1"/>
</dbReference>
<organism evidence="2 3">
    <name type="scientific">Sphaerobolus stellatus (strain SS14)</name>
    <dbReference type="NCBI Taxonomy" id="990650"/>
    <lineage>
        <taxon>Eukaryota</taxon>
        <taxon>Fungi</taxon>
        <taxon>Dikarya</taxon>
        <taxon>Basidiomycota</taxon>
        <taxon>Agaricomycotina</taxon>
        <taxon>Agaricomycetes</taxon>
        <taxon>Phallomycetidae</taxon>
        <taxon>Geastrales</taxon>
        <taxon>Sphaerobolaceae</taxon>
        <taxon>Sphaerobolus</taxon>
    </lineage>
</organism>
<dbReference type="HOGENOM" id="CLU_2661411_0_0_1"/>
<accession>A0A0C9UUY6</accession>
<dbReference type="EMBL" id="KN837293">
    <property type="protein sequence ID" value="KIJ28960.1"/>
    <property type="molecule type" value="Genomic_DNA"/>
</dbReference>
<evidence type="ECO:0000259" key="1">
    <source>
        <dbReference type="Pfam" id="PF06985"/>
    </source>
</evidence>
<proteinExistence type="predicted"/>
<reference evidence="2 3" key="1">
    <citation type="submission" date="2014-06" db="EMBL/GenBank/DDBJ databases">
        <title>Evolutionary Origins and Diversification of the Mycorrhizal Mutualists.</title>
        <authorList>
            <consortium name="DOE Joint Genome Institute"/>
            <consortium name="Mycorrhizal Genomics Consortium"/>
            <person name="Kohler A."/>
            <person name="Kuo A."/>
            <person name="Nagy L.G."/>
            <person name="Floudas D."/>
            <person name="Copeland A."/>
            <person name="Barry K.W."/>
            <person name="Cichocki N."/>
            <person name="Veneault-Fourrey C."/>
            <person name="LaButti K."/>
            <person name="Lindquist E.A."/>
            <person name="Lipzen A."/>
            <person name="Lundell T."/>
            <person name="Morin E."/>
            <person name="Murat C."/>
            <person name="Riley R."/>
            <person name="Ohm R."/>
            <person name="Sun H."/>
            <person name="Tunlid A."/>
            <person name="Henrissat B."/>
            <person name="Grigoriev I.V."/>
            <person name="Hibbett D.S."/>
            <person name="Martin F."/>
        </authorList>
    </citation>
    <scope>NUCLEOTIDE SEQUENCE [LARGE SCALE GENOMIC DNA]</scope>
    <source>
        <strain evidence="2 3">SS14</strain>
    </source>
</reference>
<sequence length="76" mass="9060">QLLVTTQHNIAEHMHEIPMEQLLKMFQDAVALTRGIGIQYIWIDSLCIIQWNKADWEQQTREALSYFQQMKTLEKL</sequence>
<feature type="domain" description="Heterokaryon incompatibility" evidence="1">
    <location>
        <begin position="9"/>
        <end position="62"/>
    </location>
</feature>
<dbReference type="PANTHER" id="PTHR33112:SF16">
    <property type="entry name" value="HETEROKARYON INCOMPATIBILITY DOMAIN-CONTAINING PROTEIN"/>
    <property type="match status" value="1"/>
</dbReference>
<evidence type="ECO:0000313" key="3">
    <source>
        <dbReference type="Proteomes" id="UP000054279"/>
    </source>
</evidence>
<name>A0A0C9UUY6_SPHS4</name>
<dbReference type="AlphaFoldDB" id="A0A0C9UUY6"/>